<dbReference type="EMBL" id="OC860470">
    <property type="protein sequence ID" value="CAD7628617.1"/>
    <property type="molecule type" value="Genomic_DNA"/>
</dbReference>
<feature type="transmembrane region" description="Helical" evidence="6">
    <location>
        <begin position="257"/>
        <end position="277"/>
    </location>
</feature>
<dbReference type="OrthoDB" id="410267at2759"/>
<evidence type="ECO:0000256" key="6">
    <source>
        <dbReference type="SAM" id="Phobius"/>
    </source>
</evidence>
<evidence type="ECO:0000256" key="1">
    <source>
        <dbReference type="ARBA" id="ARBA00004141"/>
    </source>
</evidence>
<keyword evidence="9" id="KW-1185">Reference proteome</keyword>
<dbReference type="PANTHER" id="PTHR43385">
    <property type="entry name" value="RIBOFLAVIN TRANSPORTER RIBJ"/>
    <property type="match status" value="1"/>
</dbReference>
<evidence type="ECO:0000256" key="2">
    <source>
        <dbReference type="ARBA" id="ARBA00022448"/>
    </source>
</evidence>
<comment type="subcellular location">
    <subcellularLocation>
        <location evidence="1">Membrane</location>
        <topology evidence="1">Multi-pass membrane protein</topology>
    </subcellularLocation>
</comment>
<sequence length="371" mass="41336">MALTARQVLTLLGSCLLHLMVGSWNTFGNLNTYLTSYLRQNGSKEANYGQSVWYTPVAVTAFTSFTIISGLIVNRIGTRITCLLASLIYCGSVALTSITVKKSFLMVLMSYGFMPNMANGLLYSSVIVNCIKWFPNNKGLVTGICLTFDYKDSHPMQLVETDANDNPMSTSMVNTAIVSEDNEVLVVTPSTSPHHYSVGQNHYTIRRAIRTRFFWMLCYINDDHYLAVVLSLSYIINGIGGVFWGKVLDVLKFRDTIIAINSITAICTFSLIISSYVYQKLLFVIWDFVLFFTMVGVFAAYLPEVVRKFGDRNAIAIYGIVHTGPVFVSLALSPVLELCLNSFGWFPTFCTVGAFNTLGMIIIMVSYSRLK</sequence>
<feature type="transmembrane region" description="Helical" evidence="6">
    <location>
        <begin position="52"/>
        <end position="73"/>
    </location>
</feature>
<gene>
    <name evidence="8" type="ORF">OSB1V03_LOCUS9038</name>
</gene>
<keyword evidence="2" id="KW-0813">Transport</keyword>
<dbReference type="InterPro" id="IPR036259">
    <property type="entry name" value="MFS_trans_sf"/>
</dbReference>
<keyword evidence="4 6" id="KW-1133">Transmembrane helix</keyword>
<keyword evidence="3 6" id="KW-0812">Transmembrane</keyword>
<feature type="transmembrane region" description="Helical" evidence="6">
    <location>
        <begin position="225"/>
        <end position="245"/>
    </location>
</feature>
<evidence type="ECO:0000313" key="8">
    <source>
        <dbReference type="EMBL" id="CAD7628617.1"/>
    </source>
</evidence>
<dbReference type="InterPro" id="IPR052983">
    <property type="entry name" value="MFS_Riboflavin_Transporter"/>
</dbReference>
<accession>A0A7R9Q1F7</accession>
<dbReference type="GO" id="GO:0016020">
    <property type="term" value="C:membrane"/>
    <property type="evidence" value="ECO:0007669"/>
    <property type="project" value="UniProtKB-SubCell"/>
</dbReference>
<keyword evidence="7" id="KW-0732">Signal</keyword>
<dbReference type="EMBL" id="CAJPIZ010005895">
    <property type="protein sequence ID" value="CAG2109047.1"/>
    <property type="molecule type" value="Genomic_DNA"/>
</dbReference>
<feature type="transmembrane region" description="Helical" evidence="6">
    <location>
        <begin position="314"/>
        <end position="332"/>
    </location>
</feature>
<evidence type="ECO:0000256" key="7">
    <source>
        <dbReference type="SAM" id="SignalP"/>
    </source>
</evidence>
<dbReference type="PANTHER" id="PTHR43385:SF1">
    <property type="entry name" value="RIBOFLAVIN TRANSPORTER RIBJ"/>
    <property type="match status" value="1"/>
</dbReference>
<evidence type="ECO:0000256" key="4">
    <source>
        <dbReference type="ARBA" id="ARBA00022989"/>
    </source>
</evidence>
<reference evidence="8" key="1">
    <citation type="submission" date="2020-11" db="EMBL/GenBank/DDBJ databases">
        <authorList>
            <person name="Tran Van P."/>
        </authorList>
    </citation>
    <scope>NUCLEOTIDE SEQUENCE</scope>
</reference>
<evidence type="ECO:0000313" key="9">
    <source>
        <dbReference type="Proteomes" id="UP000759131"/>
    </source>
</evidence>
<feature type="transmembrane region" description="Helical" evidence="6">
    <location>
        <begin position="344"/>
        <end position="367"/>
    </location>
</feature>
<feature type="transmembrane region" description="Helical" evidence="6">
    <location>
        <begin position="283"/>
        <end position="302"/>
    </location>
</feature>
<feature type="signal peptide" evidence="7">
    <location>
        <begin position="1"/>
        <end position="23"/>
    </location>
</feature>
<keyword evidence="5 6" id="KW-0472">Membrane</keyword>
<dbReference type="AlphaFoldDB" id="A0A7R9Q1F7"/>
<name>A0A7R9Q1F7_9ACAR</name>
<dbReference type="Gene3D" id="1.20.1250.20">
    <property type="entry name" value="MFS general substrate transporter like domains"/>
    <property type="match status" value="2"/>
</dbReference>
<dbReference type="Proteomes" id="UP000759131">
    <property type="component" value="Unassembled WGS sequence"/>
</dbReference>
<protein>
    <submittedName>
        <fullName evidence="8">Uncharacterized protein</fullName>
    </submittedName>
</protein>
<proteinExistence type="predicted"/>
<feature type="chain" id="PRO_5036211728" evidence="7">
    <location>
        <begin position="24"/>
        <end position="371"/>
    </location>
</feature>
<evidence type="ECO:0000256" key="5">
    <source>
        <dbReference type="ARBA" id="ARBA00023136"/>
    </source>
</evidence>
<feature type="transmembrane region" description="Helical" evidence="6">
    <location>
        <begin position="80"/>
        <end position="100"/>
    </location>
</feature>
<evidence type="ECO:0000256" key="3">
    <source>
        <dbReference type="ARBA" id="ARBA00022692"/>
    </source>
</evidence>
<dbReference type="SUPFAM" id="SSF103473">
    <property type="entry name" value="MFS general substrate transporter"/>
    <property type="match status" value="1"/>
</dbReference>
<organism evidence="8">
    <name type="scientific">Medioppia subpectinata</name>
    <dbReference type="NCBI Taxonomy" id="1979941"/>
    <lineage>
        <taxon>Eukaryota</taxon>
        <taxon>Metazoa</taxon>
        <taxon>Ecdysozoa</taxon>
        <taxon>Arthropoda</taxon>
        <taxon>Chelicerata</taxon>
        <taxon>Arachnida</taxon>
        <taxon>Acari</taxon>
        <taxon>Acariformes</taxon>
        <taxon>Sarcoptiformes</taxon>
        <taxon>Oribatida</taxon>
        <taxon>Brachypylina</taxon>
        <taxon>Oppioidea</taxon>
        <taxon>Oppiidae</taxon>
        <taxon>Medioppia</taxon>
    </lineage>
</organism>